<keyword evidence="5" id="KW-0175">Coiled coil</keyword>
<dbReference type="Proteomes" id="UP001652628">
    <property type="component" value="Chromosome 2L"/>
</dbReference>
<name>A0ABM4TTB8_DROSZ</name>
<dbReference type="PROSITE" id="PS50041">
    <property type="entry name" value="C_TYPE_LECTIN_2"/>
    <property type="match status" value="1"/>
</dbReference>
<dbReference type="GeneID" id="139353310"/>
<dbReference type="InterPro" id="IPR016186">
    <property type="entry name" value="C-type_lectin-like/link_sf"/>
</dbReference>
<proteinExistence type="predicted"/>
<evidence type="ECO:0000256" key="4">
    <source>
        <dbReference type="ARBA" id="ARBA00022734"/>
    </source>
</evidence>
<keyword evidence="7" id="KW-1185">Reference proteome</keyword>
<evidence type="ECO:0000313" key="8">
    <source>
        <dbReference type="RefSeq" id="XP_070853214.1"/>
    </source>
</evidence>
<evidence type="ECO:0000256" key="2">
    <source>
        <dbReference type="ARBA" id="ARBA00022525"/>
    </source>
</evidence>
<dbReference type="PANTHER" id="PTHR22799:SF1">
    <property type="entry name" value="C-TYPE LECTIN DOMAIN FAMILY 11 MEMBER A"/>
    <property type="match status" value="1"/>
</dbReference>
<evidence type="ECO:0000256" key="3">
    <source>
        <dbReference type="ARBA" id="ARBA00022729"/>
    </source>
</evidence>
<keyword evidence="3" id="KW-0732">Signal</keyword>
<keyword evidence="2" id="KW-0964">Secreted</keyword>
<evidence type="ECO:0000256" key="1">
    <source>
        <dbReference type="ARBA" id="ARBA00004613"/>
    </source>
</evidence>
<dbReference type="CDD" id="cd00037">
    <property type="entry name" value="CLECT"/>
    <property type="match status" value="1"/>
</dbReference>
<sequence length="174" mass="20582">MDTIYDKISELEINVENKQESVQFELENLKDQVSSLQDILFRIEKKILMPYFDPIGTRYFYVNNDFKANWNKAQKCCRKIGGYLATFQNAEEYYAIQSKILYRTEFYWLGIRDFENRDHFVSVTTGKPAPYLKWGLHQPGDEGNSDCVETYDAKMHDRDCEDRGYFICQADSEI</sequence>
<keyword evidence="4" id="KW-0430">Lectin</keyword>
<feature type="domain" description="C-type lectin" evidence="6">
    <location>
        <begin position="55"/>
        <end position="169"/>
    </location>
</feature>
<gene>
    <name evidence="8" type="primary">LOC139353310</name>
</gene>
<dbReference type="InterPro" id="IPR051663">
    <property type="entry name" value="CLec_Tetranectin-domain"/>
</dbReference>
<dbReference type="InterPro" id="IPR016187">
    <property type="entry name" value="CTDL_fold"/>
</dbReference>
<dbReference type="Gene3D" id="3.10.100.10">
    <property type="entry name" value="Mannose-Binding Protein A, subunit A"/>
    <property type="match status" value="1"/>
</dbReference>
<dbReference type="RefSeq" id="XP_070853214.1">
    <property type="nucleotide sequence ID" value="XM_070997113.1"/>
</dbReference>
<evidence type="ECO:0000256" key="5">
    <source>
        <dbReference type="SAM" id="Coils"/>
    </source>
</evidence>
<accession>A0ABM4TTB8</accession>
<reference evidence="8" key="2">
    <citation type="submission" date="2025-08" db="UniProtKB">
        <authorList>
            <consortium name="RefSeq"/>
        </authorList>
    </citation>
    <scope>IDENTIFICATION</scope>
</reference>
<organism evidence="7 8">
    <name type="scientific">Drosophila suzukii</name>
    <name type="common">Spotted-wing drosophila fruit fly</name>
    <dbReference type="NCBI Taxonomy" id="28584"/>
    <lineage>
        <taxon>Eukaryota</taxon>
        <taxon>Metazoa</taxon>
        <taxon>Ecdysozoa</taxon>
        <taxon>Arthropoda</taxon>
        <taxon>Hexapoda</taxon>
        <taxon>Insecta</taxon>
        <taxon>Pterygota</taxon>
        <taxon>Neoptera</taxon>
        <taxon>Endopterygota</taxon>
        <taxon>Diptera</taxon>
        <taxon>Brachycera</taxon>
        <taxon>Muscomorpha</taxon>
        <taxon>Ephydroidea</taxon>
        <taxon>Drosophilidae</taxon>
        <taxon>Drosophila</taxon>
        <taxon>Sophophora</taxon>
    </lineage>
</organism>
<dbReference type="PANTHER" id="PTHR22799">
    <property type="entry name" value="TETRANECTIN-RELATED"/>
    <property type="match status" value="1"/>
</dbReference>
<dbReference type="InterPro" id="IPR001304">
    <property type="entry name" value="C-type_lectin-like"/>
</dbReference>
<reference evidence="7" key="1">
    <citation type="submission" date="2025-05" db="UniProtKB">
        <authorList>
            <consortium name="RefSeq"/>
        </authorList>
    </citation>
    <scope>NUCLEOTIDE SEQUENCE [LARGE SCALE GENOMIC DNA]</scope>
</reference>
<dbReference type="SUPFAM" id="SSF56436">
    <property type="entry name" value="C-type lectin-like"/>
    <property type="match status" value="1"/>
</dbReference>
<dbReference type="Pfam" id="PF00059">
    <property type="entry name" value="Lectin_C"/>
    <property type="match status" value="1"/>
</dbReference>
<evidence type="ECO:0000313" key="7">
    <source>
        <dbReference type="Proteomes" id="UP001652628"/>
    </source>
</evidence>
<evidence type="ECO:0000259" key="6">
    <source>
        <dbReference type="PROSITE" id="PS50041"/>
    </source>
</evidence>
<comment type="subcellular location">
    <subcellularLocation>
        <location evidence="1">Secreted</location>
    </subcellularLocation>
</comment>
<dbReference type="SMART" id="SM00034">
    <property type="entry name" value="CLECT"/>
    <property type="match status" value="1"/>
</dbReference>
<protein>
    <submittedName>
        <fullName evidence="8">Accessory gland protein Acp29AB-like</fullName>
    </submittedName>
</protein>
<feature type="coiled-coil region" evidence="5">
    <location>
        <begin position="1"/>
        <end position="46"/>
    </location>
</feature>